<dbReference type="EMBL" id="JBBPBM010000386">
    <property type="protein sequence ID" value="KAK8496073.1"/>
    <property type="molecule type" value="Genomic_DNA"/>
</dbReference>
<evidence type="ECO:0000313" key="2">
    <source>
        <dbReference type="EMBL" id="KAK8496073.1"/>
    </source>
</evidence>
<evidence type="ECO:0000256" key="1">
    <source>
        <dbReference type="SAM" id="MobiDB-lite"/>
    </source>
</evidence>
<reference evidence="2 3" key="1">
    <citation type="journal article" date="2024" name="G3 (Bethesda)">
        <title>Genome assembly of Hibiscus sabdariffa L. provides insights into metabolisms of medicinal natural products.</title>
        <authorList>
            <person name="Kim T."/>
        </authorList>
    </citation>
    <scope>NUCLEOTIDE SEQUENCE [LARGE SCALE GENOMIC DNA]</scope>
    <source>
        <strain evidence="2">TK-2024</strain>
        <tissue evidence="2">Old leaves</tissue>
    </source>
</reference>
<keyword evidence="3" id="KW-1185">Reference proteome</keyword>
<comment type="caution">
    <text evidence="2">The sequence shown here is derived from an EMBL/GenBank/DDBJ whole genome shotgun (WGS) entry which is preliminary data.</text>
</comment>
<name>A0ABR2AQN1_9ROSI</name>
<evidence type="ECO:0000313" key="3">
    <source>
        <dbReference type="Proteomes" id="UP001472677"/>
    </source>
</evidence>
<dbReference type="Proteomes" id="UP001472677">
    <property type="component" value="Unassembled WGS sequence"/>
</dbReference>
<gene>
    <name evidence="2" type="ORF">V6N12_076294</name>
</gene>
<protein>
    <submittedName>
        <fullName evidence="2">Uncharacterized protein</fullName>
    </submittedName>
</protein>
<sequence length="114" mass="12642">MTWILLAARSTKVTPFRNTHAHKCNYIWVQHRLSSNQEARSSRFGLASHSSVVLDTSKNITTIVDENLDPNVSMLQVQHNANLADVQNPYGGKPLDPPSDSEPLPILSTVPLLQ</sequence>
<accession>A0ABR2AQN1</accession>
<organism evidence="2 3">
    <name type="scientific">Hibiscus sabdariffa</name>
    <name type="common">roselle</name>
    <dbReference type="NCBI Taxonomy" id="183260"/>
    <lineage>
        <taxon>Eukaryota</taxon>
        <taxon>Viridiplantae</taxon>
        <taxon>Streptophyta</taxon>
        <taxon>Embryophyta</taxon>
        <taxon>Tracheophyta</taxon>
        <taxon>Spermatophyta</taxon>
        <taxon>Magnoliopsida</taxon>
        <taxon>eudicotyledons</taxon>
        <taxon>Gunneridae</taxon>
        <taxon>Pentapetalae</taxon>
        <taxon>rosids</taxon>
        <taxon>malvids</taxon>
        <taxon>Malvales</taxon>
        <taxon>Malvaceae</taxon>
        <taxon>Malvoideae</taxon>
        <taxon>Hibiscus</taxon>
    </lineage>
</organism>
<feature type="region of interest" description="Disordered" evidence="1">
    <location>
        <begin position="83"/>
        <end position="114"/>
    </location>
</feature>
<proteinExistence type="predicted"/>